<dbReference type="AlphaFoldDB" id="A0A7S4VC34"/>
<dbReference type="SUPFAM" id="SSF54236">
    <property type="entry name" value="Ubiquitin-like"/>
    <property type="match status" value="1"/>
</dbReference>
<protein>
    <recommendedName>
        <fullName evidence="2">Ubiquitin-like domain-containing protein</fullName>
    </recommendedName>
</protein>
<organism evidence="1">
    <name type="scientific">Alexandrium monilatum</name>
    <dbReference type="NCBI Taxonomy" id="311494"/>
    <lineage>
        <taxon>Eukaryota</taxon>
        <taxon>Sar</taxon>
        <taxon>Alveolata</taxon>
        <taxon>Dinophyceae</taxon>
        <taxon>Gonyaulacales</taxon>
        <taxon>Pyrocystaceae</taxon>
        <taxon>Alexandrium</taxon>
    </lineage>
</organism>
<gene>
    <name evidence="1" type="ORF">AMON00008_LOCUS15243</name>
</gene>
<proteinExistence type="predicted"/>
<reference evidence="1" key="1">
    <citation type="submission" date="2021-01" db="EMBL/GenBank/DDBJ databases">
        <authorList>
            <person name="Corre E."/>
            <person name="Pelletier E."/>
            <person name="Niang G."/>
            <person name="Scheremetjew M."/>
            <person name="Finn R."/>
            <person name="Kale V."/>
            <person name="Holt S."/>
            <person name="Cochrane G."/>
            <person name="Meng A."/>
            <person name="Brown T."/>
            <person name="Cohen L."/>
        </authorList>
    </citation>
    <scope>NUCLEOTIDE SEQUENCE</scope>
    <source>
        <strain evidence="1">CCMP3105</strain>
    </source>
</reference>
<dbReference type="InterPro" id="IPR029071">
    <property type="entry name" value="Ubiquitin-like_domsf"/>
</dbReference>
<evidence type="ECO:0000313" key="1">
    <source>
        <dbReference type="EMBL" id="CAE4575623.1"/>
    </source>
</evidence>
<sequence length="285" mass="30017">MPVGLWRVELCTLGGTAASVSAAPESSVGALRELARKALGLGAQGWPQLCLGRKVLWEDSRTLQAAGLQDGAEVSVVVRRYLRFAEVLAPRGCRPALVLEAQEPSKAGGPCIARFKPHNGGYRCAAAEPLPGSGRHAVAFDFLEFSSFVAVGVHVDPDEIVRGPLGHYGWIGETPGGACLYQGRHLRHNGGPLPMSASEQAERACFSDSATVALVVDHEAGSLTWLLFPAEGLDPVVFAAALPEPLAGRRLAPVVSGTSNTSAAVRVRLDDPSCPTWRSGEEPLD</sequence>
<dbReference type="EMBL" id="HBNR01022833">
    <property type="protein sequence ID" value="CAE4575623.1"/>
    <property type="molecule type" value="Transcribed_RNA"/>
</dbReference>
<accession>A0A7S4VC34</accession>
<evidence type="ECO:0008006" key="2">
    <source>
        <dbReference type="Google" id="ProtNLM"/>
    </source>
</evidence>
<name>A0A7S4VC34_9DINO</name>